<proteinExistence type="predicted"/>
<sequence length="107" mass="11620">MFMYLVGSGFSQGEVKWLSNDELEWQLLLTTTQVPIVVTVTSSLCGEPCATMDSSLVDAVELYLFKSGKEINRLENDLSWGAIADMIDSSVFAMPPSDSAPAPSPIQ</sequence>
<reference evidence="2" key="2">
    <citation type="submission" date="2025-08" db="UniProtKB">
        <authorList>
            <consortium name="RefSeq"/>
        </authorList>
    </citation>
    <scope>IDENTIFICATION</scope>
    <source>
        <tissue evidence="2">Leaf</tissue>
    </source>
</reference>
<gene>
    <name evidence="2" type="primary">LOC109129950</name>
</gene>
<dbReference type="RefSeq" id="XP_019094546.1">
    <property type="nucleotide sequence ID" value="XM_019239001.1"/>
</dbReference>
<evidence type="ECO:0000313" key="2">
    <source>
        <dbReference type="RefSeq" id="XP_019094546.1"/>
    </source>
</evidence>
<keyword evidence="1" id="KW-1185">Reference proteome</keyword>
<name>A0ABM1R6A8_CAMSA</name>
<dbReference type="GeneID" id="109129950"/>
<protein>
    <submittedName>
        <fullName evidence="2">Uncharacterized protein LOC109129950</fullName>
    </submittedName>
</protein>
<reference evidence="1" key="1">
    <citation type="journal article" date="2014" name="Nat. Commun.">
        <title>The emerging biofuel crop Camelina sativa retains a highly undifferentiated hexaploid genome structure.</title>
        <authorList>
            <person name="Kagale S."/>
            <person name="Koh C."/>
            <person name="Nixon J."/>
            <person name="Bollina V."/>
            <person name="Clarke W.E."/>
            <person name="Tuteja R."/>
            <person name="Spillane C."/>
            <person name="Robinson S.J."/>
            <person name="Links M.G."/>
            <person name="Clarke C."/>
            <person name="Higgins E.E."/>
            <person name="Huebert T."/>
            <person name="Sharpe A.G."/>
            <person name="Parkin I.A."/>
        </authorList>
    </citation>
    <scope>NUCLEOTIDE SEQUENCE [LARGE SCALE GENOMIC DNA]</scope>
    <source>
        <strain evidence="1">cv. DH55</strain>
    </source>
</reference>
<evidence type="ECO:0000313" key="1">
    <source>
        <dbReference type="Proteomes" id="UP000694864"/>
    </source>
</evidence>
<organism evidence="1 2">
    <name type="scientific">Camelina sativa</name>
    <name type="common">False flax</name>
    <name type="synonym">Myagrum sativum</name>
    <dbReference type="NCBI Taxonomy" id="90675"/>
    <lineage>
        <taxon>Eukaryota</taxon>
        <taxon>Viridiplantae</taxon>
        <taxon>Streptophyta</taxon>
        <taxon>Embryophyta</taxon>
        <taxon>Tracheophyta</taxon>
        <taxon>Spermatophyta</taxon>
        <taxon>Magnoliopsida</taxon>
        <taxon>eudicotyledons</taxon>
        <taxon>Gunneridae</taxon>
        <taxon>Pentapetalae</taxon>
        <taxon>rosids</taxon>
        <taxon>malvids</taxon>
        <taxon>Brassicales</taxon>
        <taxon>Brassicaceae</taxon>
        <taxon>Camelineae</taxon>
        <taxon>Camelina</taxon>
    </lineage>
</organism>
<dbReference type="Proteomes" id="UP000694864">
    <property type="component" value="Chromosome 17"/>
</dbReference>
<accession>A0ABM1R6A8</accession>